<reference evidence="1" key="1">
    <citation type="submission" date="2020-01" db="EMBL/GenBank/DDBJ databases">
        <authorList>
            <person name="Zhou D."/>
        </authorList>
    </citation>
    <scope>NUCLEOTIDE SEQUENCE</scope>
    <source>
        <strain evidence="1">918607</strain>
        <plasmid evidence="1">p918607-IMP</plasmid>
    </source>
</reference>
<sequence>MGHNCKLSRKLFCVYIRCTETAMMRNPIPTALYVYRCTTCGHAGQLHLAETAAELTTACTCCGAEVVAEWDGGVALSTGKPGQPHGGSHA</sequence>
<proteinExistence type="predicted"/>
<evidence type="ECO:0000313" key="1">
    <source>
        <dbReference type="EMBL" id="QIZ22345.1"/>
    </source>
</evidence>
<dbReference type="EMBL" id="MN961669">
    <property type="protein sequence ID" value="QIZ22345.1"/>
    <property type="molecule type" value="Genomic_DNA"/>
</dbReference>
<accession>A0A6H1Q8C2</accession>
<evidence type="ECO:0008006" key="2">
    <source>
        <dbReference type="Google" id="ProtNLM"/>
    </source>
</evidence>
<protein>
    <recommendedName>
        <fullName evidence="2">Zinc ribbon domain-containing protein</fullName>
    </recommendedName>
</protein>
<organism evidence="1">
    <name type="scientific">Pseudomonas monteilii</name>
    <dbReference type="NCBI Taxonomy" id="76759"/>
    <lineage>
        <taxon>Bacteria</taxon>
        <taxon>Pseudomonadati</taxon>
        <taxon>Pseudomonadota</taxon>
        <taxon>Gammaproteobacteria</taxon>
        <taxon>Pseudomonadales</taxon>
        <taxon>Pseudomonadaceae</taxon>
        <taxon>Pseudomonas</taxon>
    </lineage>
</organism>
<geneLocation type="plasmid" evidence="1">
    <name>p918607-IMP</name>
</geneLocation>
<dbReference type="AlphaFoldDB" id="A0A6H1Q8C2"/>
<keyword evidence="1" id="KW-0614">Plasmid</keyword>
<name>A0A6H1Q8C2_9PSED</name>